<feature type="transmembrane region" description="Helical" evidence="7">
    <location>
        <begin position="168"/>
        <end position="185"/>
    </location>
</feature>
<comment type="caution">
    <text evidence="9">The sequence shown here is derived from an EMBL/GenBank/DDBJ whole genome shotgun (WGS) entry which is preliminary data.</text>
</comment>
<keyword evidence="3" id="KW-1003">Cell membrane</keyword>
<proteinExistence type="inferred from homology"/>
<dbReference type="AlphaFoldDB" id="A0A084A8L0"/>
<dbReference type="PANTHER" id="PTHR30506:SF3">
    <property type="entry name" value="UPF0126 INNER MEMBRANE PROTEIN YADS-RELATED"/>
    <property type="match status" value="1"/>
</dbReference>
<keyword evidence="6 7" id="KW-0472">Membrane</keyword>
<name>A0A084A8L0_LACLC</name>
<comment type="subcellular location">
    <subcellularLocation>
        <location evidence="1">Cell membrane</location>
        <topology evidence="1">Multi-pass membrane protein</topology>
    </subcellularLocation>
</comment>
<evidence type="ECO:0000256" key="3">
    <source>
        <dbReference type="ARBA" id="ARBA00022475"/>
    </source>
</evidence>
<feature type="domain" description="Glycine transporter" evidence="8">
    <location>
        <begin position="109"/>
        <end position="184"/>
    </location>
</feature>
<evidence type="ECO:0000256" key="1">
    <source>
        <dbReference type="ARBA" id="ARBA00004651"/>
    </source>
</evidence>
<keyword evidence="4 7" id="KW-0812">Transmembrane</keyword>
<organism evidence="9 10">
    <name type="scientific">Lactococcus cremoris subsp. cremoris GE214</name>
    <dbReference type="NCBI Taxonomy" id="1415168"/>
    <lineage>
        <taxon>Bacteria</taxon>
        <taxon>Bacillati</taxon>
        <taxon>Bacillota</taxon>
        <taxon>Bacilli</taxon>
        <taxon>Lactobacillales</taxon>
        <taxon>Streptococcaceae</taxon>
        <taxon>Lactococcus</taxon>
        <taxon>Lactococcus cremoris subsp. cremoris</taxon>
    </lineage>
</organism>
<dbReference type="PATRIC" id="fig|1415168.3.peg.2332"/>
<evidence type="ECO:0000313" key="9">
    <source>
        <dbReference type="EMBL" id="KEY61639.1"/>
    </source>
</evidence>
<evidence type="ECO:0000259" key="8">
    <source>
        <dbReference type="Pfam" id="PF03458"/>
    </source>
</evidence>
<dbReference type="Pfam" id="PF03458">
    <property type="entry name" value="Gly_transporter"/>
    <property type="match status" value="2"/>
</dbReference>
<feature type="domain" description="Glycine transporter" evidence="8">
    <location>
        <begin position="10"/>
        <end position="83"/>
    </location>
</feature>
<accession>A0A084A8L0</accession>
<evidence type="ECO:0000256" key="7">
    <source>
        <dbReference type="SAM" id="Phobius"/>
    </source>
</evidence>
<dbReference type="GO" id="GO:0005886">
    <property type="term" value="C:plasma membrane"/>
    <property type="evidence" value="ECO:0007669"/>
    <property type="project" value="UniProtKB-SubCell"/>
</dbReference>
<reference evidence="9 10" key="1">
    <citation type="submission" date="2014-06" db="EMBL/GenBank/DDBJ databases">
        <title>Draft genome sequence of the putrescine producing strain Lactococcus lactis subsp cremoris GE214.</title>
        <authorList>
            <person name="Ladero V."/>
            <person name="Linares D.M."/>
            <person name="del Rio B."/>
            <person name="Mayo B."/>
            <person name="Martin M.C."/>
            <person name="Fernandez M."/>
            <person name="Alvarez M.A."/>
        </authorList>
    </citation>
    <scope>NUCLEOTIDE SEQUENCE [LARGE SCALE GENOMIC DNA]</scope>
    <source>
        <strain evidence="9 10">GE214</strain>
    </source>
</reference>
<dbReference type="EMBL" id="AZSI01000148">
    <property type="protein sequence ID" value="KEY61639.1"/>
    <property type="molecule type" value="Genomic_DNA"/>
</dbReference>
<protein>
    <recommendedName>
        <fullName evidence="8">Glycine transporter domain-containing protein</fullName>
    </recommendedName>
</protein>
<dbReference type="RefSeq" id="WP_042748788.1">
    <property type="nucleotide sequence ID" value="NZ_AZSI01000148.1"/>
</dbReference>
<feature type="transmembrane region" description="Helical" evidence="7">
    <location>
        <begin position="108"/>
        <end position="129"/>
    </location>
</feature>
<evidence type="ECO:0000256" key="5">
    <source>
        <dbReference type="ARBA" id="ARBA00022989"/>
    </source>
</evidence>
<dbReference type="Proteomes" id="UP000028401">
    <property type="component" value="Unassembled WGS sequence"/>
</dbReference>
<evidence type="ECO:0000256" key="4">
    <source>
        <dbReference type="ARBA" id="ARBA00022692"/>
    </source>
</evidence>
<dbReference type="InterPro" id="IPR005115">
    <property type="entry name" value="Gly_transporter"/>
</dbReference>
<feature type="transmembrane region" description="Helical" evidence="7">
    <location>
        <begin position="6"/>
        <end position="28"/>
    </location>
</feature>
<sequence length="219" mass="23859">MEVISSFYLFLEILGTVAFAISGTVVGINHQLDVFGVLVMSVITAVGGGIFRDLLLGATPPSALKSPFFIIISIIASIIAMFVAWIVKSKRNALNIFKAARFYNNLLLVSDAIGLGIFTVLGIDAGIAHGYSQNIFFIVFLGVLTGVGGGMIRDIIANQVPMIFRENIYALPCIIGGILYVYLQSEISHNLSLFISVIFIVLVRIISEQKKLNLPRIEY</sequence>
<evidence type="ECO:0000256" key="6">
    <source>
        <dbReference type="ARBA" id="ARBA00023136"/>
    </source>
</evidence>
<comment type="similarity">
    <text evidence="2">Belongs to the UPF0126 family.</text>
</comment>
<feature type="transmembrane region" description="Helical" evidence="7">
    <location>
        <begin position="191"/>
        <end position="207"/>
    </location>
</feature>
<evidence type="ECO:0000313" key="10">
    <source>
        <dbReference type="Proteomes" id="UP000028401"/>
    </source>
</evidence>
<dbReference type="PANTHER" id="PTHR30506">
    <property type="entry name" value="INNER MEMBRANE PROTEIN"/>
    <property type="match status" value="1"/>
</dbReference>
<gene>
    <name evidence="9" type="ORF">U725_02270</name>
</gene>
<feature type="transmembrane region" description="Helical" evidence="7">
    <location>
        <begin position="135"/>
        <end position="156"/>
    </location>
</feature>
<evidence type="ECO:0000256" key="2">
    <source>
        <dbReference type="ARBA" id="ARBA00008193"/>
    </source>
</evidence>
<feature type="transmembrane region" description="Helical" evidence="7">
    <location>
        <begin position="35"/>
        <end position="55"/>
    </location>
</feature>
<feature type="transmembrane region" description="Helical" evidence="7">
    <location>
        <begin position="67"/>
        <end position="87"/>
    </location>
</feature>
<keyword evidence="5 7" id="KW-1133">Transmembrane helix</keyword>